<dbReference type="Gene3D" id="3.20.20.140">
    <property type="entry name" value="Metal-dependent hydrolases"/>
    <property type="match status" value="2"/>
</dbReference>
<dbReference type="SUPFAM" id="SSF51556">
    <property type="entry name" value="Metallo-dependent hydrolases"/>
    <property type="match status" value="1"/>
</dbReference>
<dbReference type="InterPro" id="IPR051781">
    <property type="entry name" value="Metallo-dep_Hydrolase"/>
</dbReference>
<name>A0A6G9YJF1_9NOCA</name>
<dbReference type="SUPFAM" id="SSF51338">
    <property type="entry name" value="Composite domain of metallo-dependent hydrolases"/>
    <property type="match status" value="1"/>
</dbReference>
<dbReference type="Gene3D" id="2.30.40.10">
    <property type="entry name" value="Urease, subunit C, domain 1"/>
    <property type="match status" value="2"/>
</dbReference>
<feature type="domain" description="Amidohydrolase-related" evidence="1">
    <location>
        <begin position="101"/>
        <end position="473"/>
    </location>
</feature>
<keyword evidence="2" id="KW-0378">Hydrolase</keyword>
<dbReference type="InterPro" id="IPR032466">
    <property type="entry name" value="Metal_Hydrolase"/>
</dbReference>
<reference evidence="2 3" key="1">
    <citation type="journal article" date="2019" name="ACS Chem. Biol.">
        <title>Identification and Mobilization of a Cryptic Antibiotic Biosynthesis Gene Locus from a Human-Pathogenic Nocardia Isolate.</title>
        <authorList>
            <person name="Herisse M."/>
            <person name="Ishida K."/>
            <person name="Porter J.L."/>
            <person name="Howden B."/>
            <person name="Hertweck C."/>
            <person name="Stinear T.P."/>
            <person name="Pidot S.J."/>
        </authorList>
    </citation>
    <scope>NUCLEOTIDE SEQUENCE [LARGE SCALE GENOMIC DNA]</scope>
    <source>
        <strain evidence="2 3">AUSMDU00012717</strain>
    </source>
</reference>
<dbReference type="InterPro" id="IPR006680">
    <property type="entry name" value="Amidohydro-rel"/>
</dbReference>
<dbReference type="InterPro" id="IPR011059">
    <property type="entry name" value="Metal-dep_hydrolase_composite"/>
</dbReference>
<dbReference type="RefSeq" id="WP_203217363.1">
    <property type="nucleotide sequence ID" value="NZ_CP046172.1"/>
</dbReference>
<sequence length="508" mass="54737">MVRTNSGDIGGLARRELLGWLAAGTVGAISGGLGTRATAAAADDSAPVTVLTKVTVIDGTGAAPLPDATVVLAGDRILAVGRFPDAPLPQPVRVLELPGKYVIPGLWDMHTHGAQADKIFPPMHLVHGVTGIREMWGAPETLALRERIERGETLGPRIVTAGNIIDGRPGIWPDSAVVGTEAEARAEVRRTRADGYDFVKVYSLLTRESFTAIADEASRIGIRFGGHVPSRIPVDEAVRLGQYTVEHMYGMQLTTSARRDELYAEIEAMASGPDFGQEWLERGLHLERTAADSYSPQRAAELFALLKERGAWQCPTITVLRRVRDGDPSNAGGQEYLRYLPTDITKAWTANPVGRAVEPAEIAIRQRNFDSRLELLGAMYQAGVDIVAGTDTSNPYVFPGIALHEELEWLVRAGFSPMRALQAATRDAARCLGLEKVSGTVEPGKQADLVVLDANPLTAIGNTRAIHAVITRGHYLDSRDRERMLRETETAAQEYTAAPTGGLGLCCG</sequence>
<evidence type="ECO:0000259" key="1">
    <source>
        <dbReference type="Pfam" id="PF01979"/>
    </source>
</evidence>
<keyword evidence="3" id="KW-1185">Reference proteome</keyword>
<dbReference type="AlphaFoldDB" id="A0A6G9YJF1"/>
<dbReference type="KEGG" id="nah:F5544_27350"/>
<dbReference type="PANTHER" id="PTHR43135:SF3">
    <property type="entry name" value="ALPHA-D-RIBOSE 1-METHYLPHOSPHONATE 5-TRIPHOSPHATE DIPHOSPHATASE"/>
    <property type="match status" value="1"/>
</dbReference>
<evidence type="ECO:0000313" key="2">
    <source>
        <dbReference type="EMBL" id="QIS13324.1"/>
    </source>
</evidence>
<accession>A0A6G9YJF1</accession>
<dbReference type="GO" id="GO:0016810">
    <property type="term" value="F:hydrolase activity, acting on carbon-nitrogen (but not peptide) bonds"/>
    <property type="evidence" value="ECO:0007669"/>
    <property type="project" value="InterPro"/>
</dbReference>
<organism evidence="2 3">
    <name type="scientific">Nocardia arthritidis</name>
    <dbReference type="NCBI Taxonomy" id="228602"/>
    <lineage>
        <taxon>Bacteria</taxon>
        <taxon>Bacillati</taxon>
        <taxon>Actinomycetota</taxon>
        <taxon>Actinomycetes</taxon>
        <taxon>Mycobacteriales</taxon>
        <taxon>Nocardiaceae</taxon>
        <taxon>Nocardia</taxon>
    </lineage>
</organism>
<protein>
    <submittedName>
        <fullName evidence="2">Amidohydrolase family protein</fullName>
    </submittedName>
</protein>
<dbReference type="PROSITE" id="PS51318">
    <property type="entry name" value="TAT"/>
    <property type="match status" value="1"/>
</dbReference>
<gene>
    <name evidence="2" type="ORF">F5544_27350</name>
</gene>
<dbReference type="InterPro" id="IPR006311">
    <property type="entry name" value="TAT_signal"/>
</dbReference>
<dbReference type="EMBL" id="CP046172">
    <property type="protein sequence ID" value="QIS13324.1"/>
    <property type="molecule type" value="Genomic_DNA"/>
</dbReference>
<dbReference type="PANTHER" id="PTHR43135">
    <property type="entry name" value="ALPHA-D-RIBOSE 1-METHYLPHOSPHONATE 5-TRIPHOSPHATE DIPHOSPHATASE"/>
    <property type="match status" value="1"/>
</dbReference>
<dbReference type="Pfam" id="PF01979">
    <property type="entry name" value="Amidohydro_1"/>
    <property type="match status" value="1"/>
</dbReference>
<proteinExistence type="predicted"/>
<evidence type="ECO:0000313" key="3">
    <source>
        <dbReference type="Proteomes" id="UP000503540"/>
    </source>
</evidence>
<dbReference type="Proteomes" id="UP000503540">
    <property type="component" value="Chromosome"/>
</dbReference>